<proteinExistence type="predicted"/>
<organism evidence="2 3">
    <name type="scientific">Streptococcus agalactiae</name>
    <dbReference type="NCBI Taxonomy" id="1311"/>
    <lineage>
        <taxon>Bacteria</taxon>
        <taxon>Bacillati</taxon>
        <taxon>Bacillota</taxon>
        <taxon>Bacilli</taxon>
        <taxon>Lactobacillales</taxon>
        <taxon>Streptococcaceae</taxon>
        <taxon>Streptococcus</taxon>
    </lineage>
</organism>
<sequence>MVNELNQEEVLRDKNSKGKDRDWRGRKIMSLKLADVFENLGYKKSMIERVQSCGEVLNFIRHSDGSLKLYGLMSNK</sequence>
<comment type="caution">
    <text evidence="2">The sequence shown here is derived from an EMBL/GenBank/DDBJ whole genome shotgun (WGS) entry which is preliminary data.</text>
</comment>
<protein>
    <submittedName>
        <fullName evidence="2">Plasmid rolling circle replication initiator protein</fullName>
    </submittedName>
</protein>
<evidence type="ECO:0000313" key="2">
    <source>
        <dbReference type="EMBL" id="SQA18411.1"/>
    </source>
</evidence>
<feature type="compositionally biased region" description="Basic and acidic residues" evidence="1">
    <location>
        <begin position="9"/>
        <end position="21"/>
    </location>
</feature>
<accession>A0A7Z7KAS3</accession>
<evidence type="ECO:0000313" key="3">
    <source>
        <dbReference type="Proteomes" id="UP000250200"/>
    </source>
</evidence>
<reference evidence="2 3" key="1">
    <citation type="submission" date="2018-06" db="EMBL/GenBank/DDBJ databases">
        <authorList>
            <consortium name="Pathogen Informatics"/>
            <person name="Doyle S."/>
        </authorList>
    </citation>
    <scope>NUCLEOTIDE SEQUENCE [LARGE SCALE GENOMIC DNA]</scope>
    <source>
        <strain evidence="2 3">NCTC8181</strain>
    </source>
</reference>
<dbReference type="AlphaFoldDB" id="A0A7Z7KAS3"/>
<gene>
    <name evidence="2" type="ORF">NCTC8181_01459</name>
</gene>
<dbReference type="EMBL" id="UAVB01000001">
    <property type="protein sequence ID" value="SQA18411.1"/>
    <property type="molecule type" value="Genomic_DNA"/>
</dbReference>
<feature type="region of interest" description="Disordered" evidence="1">
    <location>
        <begin position="1"/>
        <end position="21"/>
    </location>
</feature>
<evidence type="ECO:0000256" key="1">
    <source>
        <dbReference type="SAM" id="MobiDB-lite"/>
    </source>
</evidence>
<dbReference type="Proteomes" id="UP000250200">
    <property type="component" value="Unassembled WGS sequence"/>
</dbReference>
<dbReference type="RefSeq" id="WP_256592218.1">
    <property type="nucleotide sequence ID" value="NZ_UAVB01000001.1"/>
</dbReference>
<name>A0A7Z7KAS3_STRAG</name>